<dbReference type="GO" id="GO:0015768">
    <property type="term" value="P:maltose transport"/>
    <property type="evidence" value="ECO:0007669"/>
    <property type="project" value="TreeGrafter"/>
</dbReference>
<keyword evidence="6" id="KW-1185">Reference proteome</keyword>
<dbReference type="GO" id="GO:0055052">
    <property type="term" value="C:ATP-binding cassette (ABC) transporter complex, substrate-binding subunit-containing"/>
    <property type="evidence" value="ECO:0007669"/>
    <property type="project" value="TreeGrafter"/>
</dbReference>
<reference evidence="6" key="1">
    <citation type="submission" date="2016-10" db="EMBL/GenBank/DDBJ databases">
        <authorList>
            <person name="Varghese N."/>
            <person name="Submissions S."/>
        </authorList>
    </citation>
    <scope>NUCLEOTIDE SEQUENCE [LARGE SCALE GENOMIC DNA]</scope>
    <source>
        <strain evidence="6">DSM 44718</strain>
    </source>
</reference>
<feature type="chain" id="PRO_5039432987" evidence="4">
    <location>
        <begin position="24"/>
        <end position="422"/>
    </location>
</feature>
<dbReference type="GO" id="GO:1901982">
    <property type="term" value="F:maltose binding"/>
    <property type="evidence" value="ECO:0007669"/>
    <property type="project" value="TreeGrafter"/>
</dbReference>
<evidence type="ECO:0000313" key="5">
    <source>
        <dbReference type="EMBL" id="SDZ59090.1"/>
    </source>
</evidence>
<protein>
    <submittedName>
        <fullName evidence="5">Multiple sugar transport system substrate-binding protein</fullName>
    </submittedName>
</protein>
<dbReference type="InterPro" id="IPR006059">
    <property type="entry name" value="SBP"/>
</dbReference>
<dbReference type="EMBL" id="FNQB01000004">
    <property type="protein sequence ID" value="SDZ59090.1"/>
    <property type="molecule type" value="Genomic_DNA"/>
</dbReference>
<evidence type="ECO:0000256" key="4">
    <source>
        <dbReference type="SAM" id="SignalP"/>
    </source>
</evidence>
<dbReference type="PANTHER" id="PTHR30061">
    <property type="entry name" value="MALTOSE-BINDING PERIPLASMIC PROTEIN"/>
    <property type="match status" value="1"/>
</dbReference>
<proteinExistence type="inferred from homology"/>
<evidence type="ECO:0000256" key="3">
    <source>
        <dbReference type="ARBA" id="ARBA00022729"/>
    </source>
</evidence>
<keyword evidence="5" id="KW-0762">Sugar transport</keyword>
<dbReference type="PANTHER" id="PTHR30061:SF50">
    <property type="entry name" value="MALTOSE_MALTODEXTRIN-BINDING PERIPLASMIC PROTEIN"/>
    <property type="match status" value="1"/>
</dbReference>
<evidence type="ECO:0000313" key="6">
    <source>
        <dbReference type="Proteomes" id="UP000199632"/>
    </source>
</evidence>
<dbReference type="SUPFAM" id="SSF53850">
    <property type="entry name" value="Periplasmic binding protein-like II"/>
    <property type="match status" value="1"/>
</dbReference>
<evidence type="ECO:0000256" key="1">
    <source>
        <dbReference type="ARBA" id="ARBA00008520"/>
    </source>
</evidence>
<evidence type="ECO:0000256" key="2">
    <source>
        <dbReference type="ARBA" id="ARBA00022448"/>
    </source>
</evidence>
<name>A0A1H3U9E4_9ACTN</name>
<dbReference type="RefSeq" id="WP_090801190.1">
    <property type="nucleotide sequence ID" value="NZ_BOND01000006.1"/>
</dbReference>
<dbReference type="Gene3D" id="3.40.190.10">
    <property type="entry name" value="Periplasmic binding protein-like II"/>
    <property type="match status" value="2"/>
</dbReference>
<feature type="signal peptide" evidence="4">
    <location>
        <begin position="1"/>
        <end position="23"/>
    </location>
</feature>
<gene>
    <name evidence="5" type="ORF">SAMN05421684_6817</name>
</gene>
<dbReference type="STRING" id="137265.SAMN05421684_6817"/>
<comment type="similarity">
    <text evidence="1">Belongs to the bacterial solute-binding protein 1 family.</text>
</comment>
<keyword evidence="2" id="KW-0813">Transport</keyword>
<dbReference type="OrthoDB" id="2510110at2"/>
<dbReference type="Pfam" id="PF01547">
    <property type="entry name" value="SBP_bac_1"/>
    <property type="match status" value="1"/>
</dbReference>
<dbReference type="PROSITE" id="PS51257">
    <property type="entry name" value="PROKAR_LIPOPROTEIN"/>
    <property type="match status" value="1"/>
</dbReference>
<keyword evidence="3 4" id="KW-0732">Signal</keyword>
<dbReference type="AlphaFoldDB" id="A0A1H3U9E4"/>
<dbReference type="GO" id="GO:0042956">
    <property type="term" value="P:maltodextrin transmembrane transport"/>
    <property type="evidence" value="ECO:0007669"/>
    <property type="project" value="TreeGrafter"/>
</dbReference>
<organism evidence="5 6">
    <name type="scientific">Asanoa ishikariensis</name>
    <dbReference type="NCBI Taxonomy" id="137265"/>
    <lineage>
        <taxon>Bacteria</taxon>
        <taxon>Bacillati</taxon>
        <taxon>Actinomycetota</taxon>
        <taxon>Actinomycetes</taxon>
        <taxon>Micromonosporales</taxon>
        <taxon>Micromonosporaceae</taxon>
        <taxon>Asanoa</taxon>
    </lineage>
</organism>
<accession>A0A1H3U9E4</accession>
<dbReference type="Proteomes" id="UP000199632">
    <property type="component" value="Unassembled WGS sequence"/>
</dbReference>
<sequence length="422" mass="44543">MKQRALWSAVLIAVLAMSGCGSASGPKEADKGSNGGKLVVWDWKSGDATAASYIKKAKADFAKSHPDTTVEFVAQPFEQYYTLLGAAIQAGKGPDVMLFNGGGQIRDRVDSLVAIDEYIAGDKQRLAGWDAFGKAGKTYAAPVTLQGHPIYYNKALYKKAGLNPDSPPRTWTEFLANCAAIAKAGAKCFGQGNKEGIGIQFFMSGLGSGILTPKEYDDWIAGKRDWQAPGVKRLFQLWKEVSDAGLNTDGANSTAMFNDAFAQFQSGKAAHMIGLMSDIGHWKDFNEFLKPENVGVMIAPVVTDGATPSLPYDGGIGYAVAKWTKDPKLAADLVRSLTSTDALASFYADAGAIASDTTIDVSTAGPAVATIVADLKSGKPALHVALSSKTIDLMGRLSQQLISGSVTVDEALKQLAASDKPA</sequence>